<dbReference type="PANTHER" id="PTHR34135">
    <property type="entry name" value="LYSOZYME"/>
    <property type="match status" value="1"/>
</dbReference>
<dbReference type="PROSITE" id="PS51782">
    <property type="entry name" value="LYSM"/>
    <property type="match status" value="2"/>
</dbReference>
<dbReference type="CDD" id="cd00118">
    <property type="entry name" value="LysM"/>
    <property type="match status" value="2"/>
</dbReference>
<dbReference type="SMART" id="SM00641">
    <property type="entry name" value="Glyco_25"/>
    <property type="match status" value="1"/>
</dbReference>
<dbReference type="InterPro" id="IPR018392">
    <property type="entry name" value="LysM"/>
</dbReference>
<dbReference type="PANTHER" id="PTHR34135:SF2">
    <property type="entry name" value="LYSOZYME"/>
    <property type="match status" value="1"/>
</dbReference>
<name>A0ABS6K9A1_9FIRM</name>
<dbReference type="RefSeq" id="WP_158353776.1">
    <property type="nucleotide sequence ID" value="NZ_JAHQCX010000009.1"/>
</dbReference>
<keyword evidence="3" id="KW-0326">Glycosidase</keyword>
<gene>
    <name evidence="5" type="ORF">KTH90_13800</name>
</gene>
<evidence type="ECO:0000313" key="5">
    <source>
        <dbReference type="EMBL" id="MBU9727090.1"/>
    </source>
</evidence>
<evidence type="ECO:0000259" key="4">
    <source>
        <dbReference type="PROSITE" id="PS51782"/>
    </source>
</evidence>
<dbReference type="SUPFAM" id="SSF51445">
    <property type="entry name" value="(Trans)glycosidases"/>
    <property type="match status" value="1"/>
</dbReference>
<evidence type="ECO:0000313" key="6">
    <source>
        <dbReference type="Proteomes" id="UP001314681"/>
    </source>
</evidence>
<keyword evidence="6" id="KW-1185">Reference proteome</keyword>
<evidence type="ECO:0000256" key="3">
    <source>
        <dbReference type="ARBA" id="ARBA00023295"/>
    </source>
</evidence>
<evidence type="ECO:0000256" key="1">
    <source>
        <dbReference type="ARBA" id="ARBA00010646"/>
    </source>
</evidence>
<organism evidence="5 6">
    <name type="scientific">Diplocloster modestus</name>
    <dbReference type="NCBI Taxonomy" id="2850322"/>
    <lineage>
        <taxon>Bacteria</taxon>
        <taxon>Bacillati</taxon>
        <taxon>Bacillota</taxon>
        <taxon>Clostridia</taxon>
        <taxon>Lachnospirales</taxon>
        <taxon>Lachnospiraceae</taxon>
        <taxon>Diplocloster</taxon>
    </lineage>
</organism>
<dbReference type="InterPro" id="IPR017853">
    <property type="entry name" value="GH"/>
</dbReference>
<evidence type="ECO:0000256" key="2">
    <source>
        <dbReference type="ARBA" id="ARBA00022801"/>
    </source>
</evidence>
<dbReference type="InterPro" id="IPR036779">
    <property type="entry name" value="LysM_dom_sf"/>
</dbReference>
<dbReference type="Pfam" id="PF01183">
    <property type="entry name" value="Glyco_hydro_25"/>
    <property type="match status" value="1"/>
</dbReference>
<keyword evidence="2" id="KW-0378">Hydrolase</keyword>
<comment type="similarity">
    <text evidence="1">Belongs to the glycosyl hydrolase 25 family.</text>
</comment>
<dbReference type="SMART" id="SM00257">
    <property type="entry name" value="LysM"/>
    <property type="match status" value="2"/>
</dbReference>
<proteinExistence type="inferred from homology"/>
<dbReference type="Proteomes" id="UP001314681">
    <property type="component" value="Unassembled WGS sequence"/>
</dbReference>
<protein>
    <submittedName>
        <fullName evidence="5">LysM peptidoglycan-binding domain-containing protein</fullName>
    </submittedName>
</protein>
<dbReference type="Gene3D" id="3.20.20.80">
    <property type="entry name" value="Glycosidases"/>
    <property type="match status" value="1"/>
</dbReference>
<dbReference type="Pfam" id="PF01476">
    <property type="entry name" value="LysM"/>
    <property type="match status" value="2"/>
</dbReference>
<dbReference type="Gene3D" id="3.10.350.10">
    <property type="entry name" value="LysM domain"/>
    <property type="match status" value="2"/>
</dbReference>
<dbReference type="EMBL" id="JAHQCX010000009">
    <property type="protein sequence ID" value="MBU9727090.1"/>
    <property type="molecule type" value="Genomic_DNA"/>
</dbReference>
<comment type="caution">
    <text evidence="5">The sequence shown here is derived from an EMBL/GenBank/DDBJ whole genome shotgun (WGS) entry which is preliminary data.</text>
</comment>
<dbReference type="PROSITE" id="PS51904">
    <property type="entry name" value="GLYCOSYL_HYDROL_F25_2"/>
    <property type="match status" value="1"/>
</dbReference>
<feature type="domain" description="LysM" evidence="4">
    <location>
        <begin position="248"/>
        <end position="292"/>
    </location>
</feature>
<dbReference type="InterPro" id="IPR002053">
    <property type="entry name" value="Glyco_hydro_25"/>
</dbReference>
<reference evidence="5 6" key="1">
    <citation type="submission" date="2021-06" db="EMBL/GenBank/DDBJ databases">
        <title>Description of novel taxa of the family Lachnospiraceae.</title>
        <authorList>
            <person name="Chaplin A.V."/>
            <person name="Sokolova S.R."/>
            <person name="Pikina A.P."/>
            <person name="Korzhanova M."/>
            <person name="Belova V."/>
            <person name="Korostin D."/>
            <person name="Efimov B.A."/>
        </authorList>
    </citation>
    <scope>NUCLEOTIDE SEQUENCE [LARGE SCALE GENOMIC DNA]</scope>
    <source>
        <strain evidence="5 6">ASD4241</strain>
    </source>
</reference>
<feature type="domain" description="LysM" evidence="4">
    <location>
        <begin position="305"/>
        <end position="349"/>
    </location>
</feature>
<dbReference type="SUPFAM" id="SSF54106">
    <property type="entry name" value="LysM domain"/>
    <property type="match status" value="2"/>
</dbReference>
<dbReference type="InterPro" id="IPR018077">
    <property type="entry name" value="Glyco_hydro_fam25_subgr"/>
</dbReference>
<sequence length="359" mass="39764">MRYKIHLLAFTIALVLGLTLGFPDTLLALPADSTVVYHGIDVSRWQGEVDFGQVAQSGVSIVYIRSSYGNTEDQNFRTYTQNAGVNGMMTGFYHYLTARSVSQARYQAAFFVRTIGGYTPDCLLAMDFEDLSGLSPQEINAISLAFLQTVEELSGLEVCIYSDAYQASRILEAPLTSYPLWVAEYQVNTPSDEIAWASWSGWQYTDTGRVPGITGPVDLDYFTEEILQNSAKPVPDGTPLPNPGISKLTYRVQPGDTLWEIAMRYHTTVPALADDNGIRQPNLIYAGEVLTISIGDRTGNSPVFYTYMVKPGNTLSGIAEKYHTTLGRILALNPIRDSNLIYPGQLLYLPYYTPIHFAV</sequence>
<accession>A0ABS6K9A1</accession>